<proteinExistence type="predicted"/>
<reference evidence="1" key="1">
    <citation type="submission" date="2019-12" db="EMBL/GenBank/DDBJ databases">
        <title>Genome sequencing and annotation of Brassica cretica.</title>
        <authorList>
            <person name="Studholme D.J."/>
            <person name="Sarris P."/>
        </authorList>
    </citation>
    <scope>NUCLEOTIDE SEQUENCE</scope>
    <source>
        <strain evidence="1">PFS-109/04</strain>
        <tissue evidence="1">Leaf</tissue>
    </source>
</reference>
<accession>A0A8S9N380</accession>
<evidence type="ECO:0000313" key="2">
    <source>
        <dbReference type="Proteomes" id="UP000712600"/>
    </source>
</evidence>
<evidence type="ECO:0000313" key="1">
    <source>
        <dbReference type="EMBL" id="KAF3488142.1"/>
    </source>
</evidence>
<name>A0A8S9N380_BRACR</name>
<protein>
    <submittedName>
        <fullName evidence="1">Uncharacterized protein</fullName>
    </submittedName>
</protein>
<organism evidence="1 2">
    <name type="scientific">Brassica cretica</name>
    <name type="common">Mustard</name>
    <dbReference type="NCBI Taxonomy" id="69181"/>
    <lineage>
        <taxon>Eukaryota</taxon>
        <taxon>Viridiplantae</taxon>
        <taxon>Streptophyta</taxon>
        <taxon>Embryophyta</taxon>
        <taxon>Tracheophyta</taxon>
        <taxon>Spermatophyta</taxon>
        <taxon>Magnoliopsida</taxon>
        <taxon>eudicotyledons</taxon>
        <taxon>Gunneridae</taxon>
        <taxon>Pentapetalae</taxon>
        <taxon>rosids</taxon>
        <taxon>malvids</taxon>
        <taxon>Brassicales</taxon>
        <taxon>Brassicaceae</taxon>
        <taxon>Brassiceae</taxon>
        <taxon>Brassica</taxon>
    </lineage>
</organism>
<comment type="caution">
    <text evidence="1">The sequence shown here is derived from an EMBL/GenBank/DDBJ whole genome shotgun (WGS) entry which is preliminary data.</text>
</comment>
<dbReference type="AlphaFoldDB" id="A0A8S9N380"/>
<sequence length="110" mass="11751">MQFLLRKHLSSRLHRLEDNIRVPGSIVKLGASSLSLGQLTGADGQAHSARERWGPAHLSLAECSGPDQCGRGRAVTRLCRRLLGCAGGSCGTMGPCASRFESGLGQRPRR</sequence>
<dbReference type="Proteomes" id="UP000712600">
    <property type="component" value="Unassembled WGS sequence"/>
</dbReference>
<dbReference type="EMBL" id="QGKX02002183">
    <property type="protein sequence ID" value="KAF3488142.1"/>
    <property type="molecule type" value="Genomic_DNA"/>
</dbReference>
<gene>
    <name evidence="1" type="ORF">F2Q69_00053127</name>
</gene>